<dbReference type="AlphaFoldDB" id="A0A178Z265"/>
<comment type="caution">
    <text evidence="1">The sequence shown here is derived from an EMBL/GenBank/DDBJ whole genome shotgun (WGS) entry which is preliminary data.</text>
</comment>
<sequence>MSFEDQKIVNPNLPKGDMIVRGKRLTFTDTNKKARTVRATYEIMRVLQLRHIAALKHHYPSMVFGSITIPKGELVAIVMQNCTSVVMDAIITDNYVVFISCPVCNRTVIGYGCPYPKPPSTEKIVRYSMLILAVFAEVYIYNTSDSVPLGIKFITQT</sequence>
<organism evidence="1 2">
    <name type="scientific">Fonsecaea erecta</name>
    <dbReference type="NCBI Taxonomy" id="1367422"/>
    <lineage>
        <taxon>Eukaryota</taxon>
        <taxon>Fungi</taxon>
        <taxon>Dikarya</taxon>
        <taxon>Ascomycota</taxon>
        <taxon>Pezizomycotina</taxon>
        <taxon>Eurotiomycetes</taxon>
        <taxon>Chaetothyriomycetidae</taxon>
        <taxon>Chaetothyriales</taxon>
        <taxon>Herpotrichiellaceae</taxon>
        <taxon>Fonsecaea</taxon>
    </lineage>
</organism>
<protein>
    <submittedName>
        <fullName evidence="1">Uncharacterized protein</fullName>
    </submittedName>
</protein>
<proteinExistence type="predicted"/>
<gene>
    <name evidence="1" type="ORF">AYL99_11892</name>
</gene>
<dbReference type="EMBL" id="LVYI01000018">
    <property type="protein sequence ID" value="OAP53870.1"/>
    <property type="molecule type" value="Genomic_DNA"/>
</dbReference>
<dbReference type="Proteomes" id="UP000078343">
    <property type="component" value="Unassembled WGS sequence"/>
</dbReference>
<evidence type="ECO:0000313" key="1">
    <source>
        <dbReference type="EMBL" id="OAP53870.1"/>
    </source>
</evidence>
<name>A0A178Z265_9EURO</name>
<dbReference type="GeneID" id="30016059"/>
<dbReference type="RefSeq" id="XP_018687237.1">
    <property type="nucleotide sequence ID" value="XM_018843396.1"/>
</dbReference>
<accession>A0A178Z265</accession>
<keyword evidence="2" id="KW-1185">Reference proteome</keyword>
<dbReference type="OrthoDB" id="10565210at2759"/>
<evidence type="ECO:0000313" key="2">
    <source>
        <dbReference type="Proteomes" id="UP000078343"/>
    </source>
</evidence>
<reference evidence="1 2" key="1">
    <citation type="submission" date="2016-04" db="EMBL/GenBank/DDBJ databases">
        <title>Draft genome of Fonsecaea erecta CBS 125763.</title>
        <authorList>
            <person name="Weiss V.A."/>
            <person name="Vicente V.A."/>
            <person name="Raittz R.T."/>
            <person name="Moreno L.F."/>
            <person name="De Souza E.M."/>
            <person name="Pedrosa F.O."/>
            <person name="Steffens M.B."/>
            <person name="Faoro H."/>
            <person name="Tadra-Sfeir M.Z."/>
            <person name="Najafzadeh M.J."/>
            <person name="Felipe M.S."/>
            <person name="Teixeira M."/>
            <person name="Sun J."/>
            <person name="Xi L."/>
            <person name="Gomes R."/>
            <person name="De Azevedo C.M."/>
            <person name="Salgado C.G."/>
            <person name="Da Silva M.B."/>
            <person name="Nascimento M.F."/>
            <person name="Queiroz-Telles F."/>
            <person name="Attili D.S."/>
            <person name="Gorbushina A."/>
        </authorList>
    </citation>
    <scope>NUCLEOTIDE SEQUENCE [LARGE SCALE GENOMIC DNA]</scope>
    <source>
        <strain evidence="1 2">CBS 125763</strain>
    </source>
</reference>